<dbReference type="SUPFAM" id="SSF47336">
    <property type="entry name" value="ACP-like"/>
    <property type="match status" value="1"/>
</dbReference>
<dbReference type="InterPro" id="IPR020806">
    <property type="entry name" value="PKS_PP-bd"/>
</dbReference>
<keyword evidence="2" id="KW-0597">Phosphoprotein</keyword>
<dbReference type="EMBL" id="JBBPEH010000018">
    <property type="protein sequence ID" value="KAK7529120.1"/>
    <property type="molecule type" value="Genomic_DNA"/>
</dbReference>
<dbReference type="SUPFAM" id="SSF56801">
    <property type="entry name" value="Acetyl-CoA synthetase-like"/>
    <property type="match status" value="1"/>
</dbReference>
<name>A0ABR1L1J4_9PEZI</name>
<evidence type="ECO:0000256" key="1">
    <source>
        <dbReference type="ARBA" id="ARBA00022450"/>
    </source>
</evidence>
<dbReference type="Gene3D" id="3.40.50.720">
    <property type="entry name" value="NAD(P)-binding Rossmann-like Domain"/>
    <property type="match status" value="1"/>
</dbReference>
<dbReference type="Pfam" id="PF23562">
    <property type="entry name" value="AMP-binding_C_3"/>
    <property type="match status" value="1"/>
</dbReference>
<gene>
    <name evidence="4" type="ORF">J3D65DRAFT_648792</name>
</gene>
<evidence type="ECO:0000313" key="5">
    <source>
        <dbReference type="Proteomes" id="UP001360953"/>
    </source>
</evidence>
<dbReference type="PROSITE" id="PS50075">
    <property type="entry name" value="CARRIER"/>
    <property type="match status" value="1"/>
</dbReference>
<dbReference type="Gene3D" id="3.40.50.12780">
    <property type="entry name" value="N-terminal domain of ligase-like"/>
    <property type="match status" value="1"/>
</dbReference>
<dbReference type="SUPFAM" id="SSF51735">
    <property type="entry name" value="NAD(P)-binding Rossmann-fold domains"/>
    <property type="match status" value="1"/>
</dbReference>
<dbReference type="Gene3D" id="1.10.1200.10">
    <property type="entry name" value="ACP-like"/>
    <property type="match status" value="1"/>
</dbReference>
<dbReference type="InterPro" id="IPR013120">
    <property type="entry name" value="FAR_NAD-bd"/>
</dbReference>
<dbReference type="Proteomes" id="UP001360953">
    <property type="component" value="Unassembled WGS sequence"/>
</dbReference>
<dbReference type="Pfam" id="PF00550">
    <property type="entry name" value="PP-binding"/>
    <property type="match status" value="1"/>
</dbReference>
<evidence type="ECO:0000256" key="2">
    <source>
        <dbReference type="ARBA" id="ARBA00022553"/>
    </source>
</evidence>
<comment type="caution">
    <text evidence="4">The sequence shown here is derived from an EMBL/GenBank/DDBJ whole genome shotgun (WGS) entry which is preliminary data.</text>
</comment>
<dbReference type="Pfam" id="PF07993">
    <property type="entry name" value="NAD_binding_4"/>
    <property type="match status" value="1"/>
</dbReference>
<dbReference type="InterPro" id="IPR009081">
    <property type="entry name" value="PP-bd_ACP"/>
</dbReference>
<evidence type="ECO:0000313" key="4">
    <source>
        <dbReference type="EMBL" id="KAK7529120.1"/>
    </source>
</evidence>
<dbReference type="RefSeq" id="XP_066649737.1">
    <property type="nucleotide sequence ID" value="XM_066802411.1"/>
</dbReference>
<dbReference type="InterPro" id="IPR051414">
    <property type="entry name" value="Adenylate-forming_Reductase"/>
</dbReference>
<proteinExistence type="predicted"/>
<dbReference type="PANTHER" id="PTHR43439:SF2">
    <property type="entry name" value="ENZYME, PUTATIVE (JCVI)-RELATED"/>
    <property type="match status" value="1"/>
</dbReference>
<keyword evidence="1" id="KW-0596">Phosphopantetheine</keyword>
<dbReference type="GeneID" id="92035317"/>
<accession>A0ABR1L1J4</accession>
<dbReference type="PANTHER" id="PTHR43439">
    <property type="entry name" value="PHENYLACETATE-COENZYME A LIGASE"/>
    <property type="match status" value="1"/>
</dbReference>
<dbReference type="InterPro" id="IPR020845">
    <property type="entry name" value="AMP-binding_CS"/>
</dbReference>
<dbReference type="PROSITE" id="PS00455">
    <property type="entry name" value="AMP_BINDING"/>
    <property type="match status" value="1"/>
</dbReference>
<dbReference type="InterPro" id="IPR036736">
    <property type="entry name" value="ACP-like_sf"/>
</dbReference>
<evidence type="ECO:0000259" key="3">
    <source>
        <dbReference type="PROSITE" id="PS50075"/>
    </source>
</evidence>
<dbReference type="Pfam" id="PF00501">
    <property type="entry name" value="AMP-binding"/>
    <property type="match status" value="1"/>
</dbReference>
<dbReference type="InterPro" id="IPR036291">
    <property type="entry name" value="NAD(P)-bd_dom_sf"/>
</dbReference>
<protein>
    <submittedName>
        <fullName evidence="4">Male sterility protein</fullName>
    </submittedName>
</protein>
<dbReference type="SMART" id="SM00823">
    <property type="entry name" value="PKS_PP"/>
    <property type="match status" value="1"/>
</dbReference>
<dbReference type="InterPro" id="IPR042099">
    <property type="entry name" value="ANL_N_sf"/>
</dbReference>
<sequence length="1112" mass="122129">MAPIALSDVSATAGDEVIPEIMDPSILPAEDAPERVKKFWNLHGHPHSKRFANPELNSIASLVKHNAQTQPTNPAFLFPTTTANDSFRIVTWHEFYGLVCSAVRIYAQILAAQIQDANRTHKQPTIALLGIGNTIDYLIAQIALNQLRVRILLLSNKNASNAREHLLGVCKAVGIIADKENATILDAQVEKENGRTVFQLVSLAELELSKEKEDDDESKVNGFEAQDVWNLQSMVLHSSGSTGMPKPIIHTNRSLCLIARMYRLFPTFVVDNWYLCFPLFHIAGLCIAFSGLPNGLPTTMPPLQWPPAPGTILTAFRALAAVGMPADCLHSAPSVIEDLYGYISATTNDFSPLVDLKVVQPGGAPLGEKVLKELVAKGVNVKTTYGSTEIGPPFRSIPHTRDNPHCYRLRNLYPESPLVQMEPLTEVGADDSEAGTRLFECVIYKGFELTAELWLAPDAPNPYRTNDLFFEDPPGSGNFVLLGRKDDVLVLDNGEKTHAGTMAALLEEEGHGIVHKAAVFGNGRPCVAAIVQLAEGITSESGDFLQVLDRVNQKSAKHARIDREMVLVLNAGESLPVTPKGNVRRKEAWKIYGDRVDALYESYLGAAPADEGPSDDKLVSLPDREFVRASVAEVCDKEHSAVEDGTSFYDLGLDSQRAVKLRSRLVKRFGTFPLMFIFECPSVEKLLVYLQGLKNGGAPAEANESQRLNYVQDLIQSYNSTIDGWTNSQSTTVPPESLGAVVYLTGASGALGNALLENLVAQEHVSKVYCAIRGPDPRIKLIHSLKQRGYDEAVYCSGKIHAIPYDMKDEHLGSGEELFDMLTREVTVVVHNAWKMDFNQKVEEFEKDCLKGTMHLLKFCQTGTQKTFSIMSSVAACMGEAAKGRNVLEEPVGDDPRVALSTGYGQSKYIVERVTQHYSAALSSPVKLFRVGQLCGHSRLGVWNTSEMWPIMIATGLKHLQAMPELPGTVVNWLPVDMCASSISEKLGCNKNDTVANGEATEQKESYAVHNLVNPATSSWTEFLDVLAVAAPETPFERVDMTEWVRRLENAADDASAEAIPGLKLLGFFQDIKQEANGEGVQFETASVEAGSKVTVEIVRRWLDRWKSSRFL</sequence>
<feature type="domain" description="Carrier" evidence="3">
    <location>
        <begin position="621"/>
        <end position="694"/>
    </location>
</feature>
<dbReference type="InterPro" id="IPR000873">
    <property type="entry name" value="AMP-dep_synth/lig_dom"/>
</dbReference>
<organism evidence="4 5">
    <name type="scientific">Phyllosticta citribraziliensis</name>
    <dbReference type="NCBI Taxonomy" id="989973"/>
    <lineage>
        <taxon>Eukaryota</taxon>
        <taxon>Fungi</taxon>
        <taxon>Dikarya</taxon>
        <taxon>Ascomycota</taxon>
        <taxon>Pezizomycotina</taxon>
        <taxon>Dothideomycetes</taxon>
        <taxon>Dothideomycetes incertae sedis</taxon>
        <taxon>Botryosphaeriales</taxon>
        <taxon>Phyllostictaceae</taxon>
        <taxon>Phyllosticta</taxon>
    </lineage>
</organism>
<keyword evidence="5" id="KW-1185">Reference proteome</keyword>
<reference evidence="4 5" key="1">
    <citation type="submission" date="2024-04" db="EMBL/GenBank/DDBJ databases">
        <title>Phyllosticta paracitricarpa is synonymous to the EU quarantine fungus P. citricarpa based on phylogenomic analyses.</title>
        <authorList>
            <consortium name="Lawrence Berkeley National Laboratory"/>
            <person name="Van ingen-buijs V.A."/>
            <person name="Van westerhoven A.C."/>
            <person name="Haridas S."/>
            <person name="Skiadas P."/>
            <person name="Martin F."/>
            <person name="Groenewald J.Z."/>
            <person name="Crous P.W."/>
            <person name="Seidl M.F."/>
        </authorList>
    </citation>
    <scope>NUCLEOTIDE SEQUENCE [LARGE SCALE GENOMIC DNA]</scope>
    <source>
        <strain evidence="4 5">CPC 17464</strain>
    </source>
</reference>